<dbReference type="Proteomes" id="UP001297600">
    <property type="component" value="Unassembled WGS sequence"/>
</dbReference>
<evidence type="ECO:0000313" key="13">
    <source>
        <dbReference type="EMBL" id="MCG5031067.1"/>
    </source>
</evidence>
<sequence>MQLLAIGLNHKTAPLAVRESVSFTSEEIAQALPAVLDAFAPKTEGAVKEAMILSTCNRTEFFFSAEDASLAAQKLVPFVADTKGLSLRELLPHTYQFRQADVARHAFRVASGLDSMVLGETQIVGQIKKAWREARQAKAIGLMLGHLFDCTFAAAKEVRTATAIGSNSVSLAAAGVRMASQLFGDLSKEKILFVGAGEMIELCAAHFCAQHPARVVIANRTLDRGAALARRFQAEAAELKSLPDIISDFDIIVTCTASALPIIGLGMIQRAVAQRRHRPILIIDLAVPRDVEPEVSKLEDVYLYTVDDLGKVVAYGKESRRVAVSQAEAIIEMRVRDFEAWLATREAVPEIRALRGRGEQLRQEALQKARQRLAAGVEAETVLEELSRALTRKFLHSPTVLLRDGGGLPPAERAKAAGILREFYLPRSENGAS</sequence>
<dbReference type="PROSITE" id="PS00747">
    <property type="entry name" value="GLUTR"/>
    <property type="match status" value="1"/>
</dbReference>
<feature type="binding site" evidence="8">
    <location>
        <begin position="55"/>
        <end position="58"/>
    </location>
    <ligand>
        <name>substrate</name>
    </ligand>
</feature>
<dbReference type="PIRSF" id="PIRSF000445">
    <property type="entry name" value="4pyrrol_synth_GluRdtase"/>
    <property type="match status" value="1"/>
</dbReference>
<dbReference type="SUPFAM" id="SSF51735">
    <property type="entry name" value="NAD(P)-binding Rossmann-fold domains"/>
    <property type="match status" value="1"/>
</dbReference>
<evidence type="ECO:0000256" key="1">
    <source>
        <dbReference type="ARBA" id="ARBA00005059"/>
    </source>
</evidence>
<dbReference type="PANTHER" id="PTHR43013">
    <property type="entry name" value="GLUTAMYL-TRNA REDUCTASE"/>
    <property type="match status" value="1"/>
</dbReference>
<dbReference type="InterPro" id="IPR036453">
    <property type="entry name" value="GluRdtase_dimer_dom_sf"/>
</dbReference>
<dbReference type="Pfam" id="PF00745">
    <property type="entry name" value="GlutR_dimer"/>
    <property type="match status" value="1"/>
</dbReference>
<feature type="binding site" evidence="8">
    <location>
        <position position="126"/>
    </location>
    <ligand>
        <name>substrate</name>
    </ligand>
</feature>
<evidence type="ECO:0000256" key="8">
    <source>
        <dbReference type="HAMAP-Rule" id="MF_00087"/>
    </source>
</evidence>
<name>A0ABS9MRC4_9BURK</name>
<keyword evidence="6 8" id="KW-0627">Porphyrin biosynthesis</keyword>
<evidence type="ECO:0000256" key="7">
    <source>
        <dbReference type="ARBA" id="ARBA00047464"/>
    </source>
</evidence>
<dbReference type="EC" id="1.2.1.70" evidence="3 8"/>
<evidence type="ECO:0000259" key="12">
    <source>
        <dbReference type="Pfam" id="PF05201"/>
    </source>
</evidence>
<proteinExistence type="inferred from homology"/>
<comment type="miscellaneous">
    <text evidence="8">During catalysis, the active site Cys acts as a nucleophile attacking the alpha-carbonyl group of tRNA-bound glutamate with the formation of a thioester intermediate between enzyme and glutamate, and the concomitant release of tRNA(Glu). The thioester intermediate is finally reduced by direct hydride transfer from NADPH, to form the product GSA.</text>
</comment>
<dbReference type="Pfam" id="PF01488">
    <property type="entry name" value="Shikimate_DH"/>
    <property type="match status" value="1"/>
</dbReference>
<dbReference type="InterPro" id="IPR006151">
    <property type="entry name" value="Shikm_DH/Glu-tRNA_Rdtase"/>
</dbReference>
<evidence type="ECO:0000256" key="4">
    <source>
        <dbReference type="ARBA" id="ARBA00022857"/>
    </source>
</evidence>
<keyword evidence="5 8" id="KW-0560">Oxidoreductase</keyword>
<dbReference type="RefSeq" id="WP_237978726.1">
    <property type="nucleotide sequence ID" value="NZ_JAKNCT010000007.1"/>
</dbReference>
<dbReference type="InterPro" id="IPR018214">
    <property type="entry name" value="GluRdtase_CS"/>
</dbReference>
<dbReference type="NCBIfam" id="TIGR01035">
    <property type="entry name" value="hemA"/>
    <property type="match status" value="1"/>
</dbReference>
<feature type="site" description="Important for activity" evidence="8">
    <location>
        <position position="105"/>
    </location>
</feature>
<feature type="binding site" evidence="8">
    <location>
        <begin position="195"/>
        <end position="200"/>
    </location>
    <ligand>
        <name>NADP(+)</name>
        <dbReference type="ChEBI" id="CHEBI:58349"/>
    </ligand>
</feature>
<feature type="domain" description="Glutamyl-tRNA reductase N-terminal" evidence="12">
    <location>
        <begin position="6"/>
        <end position="162"/>
    </location>
</feature>
<evidence type="ECO:0000313" key="14">
    <source>
        <dbReference type="Proteomes" id="UP001297600"/>
    </source>
</evidence>
<protein>
    <recommendedName>
        <fullName evidence="3 8">Glutamyl-tRNA reductase</fullName>
        <shortName evidence="8">GluTR</shortName>
        <ecNumber evidence="3 8">1.2.1.70</ecNumber>
    </recommendedName>
</protein>
<keyword evidence="4 8" id="KW-0521">NADP</keyword>
<feature type="domain" description="Tetrapyrrole biosynthesis glutamyl-tRNA reductase dimerisation" evidence="10">
    <location>
        <begin position="326"/>
        <end position="407"/>
    </location>
</feature>
<comment type="pathway">
    <text evidence="1 8 9">Porphyrin-containing compound metabolism; protoporphyrin-IX biosynthesis; 5-aminolevulinate from L-glutamyl-tRNA(Glu): step 1/2.</text>
</comment>
<evidence type="ECO:0000256" key="9">
    <source>
        <dbReference type="RuleBase" id="RU000584"/>
    </source>
</evidence>
<comment type="function">
    <text evidence="8">Catalyzes the NADPH-dependent reduction of glutamyl-tRNA(Glu) to glutamate 1-semialdehyde (GSA).</text>
</comment>
<dbReference type="Gene3D" id="3.30.460.30">
    <property type="entry name" value="Glutamyl-tRNA reductase, N-terminal domain"/>
    <property type="match status" value="1"/>
</dbReference>
<keyword evidence="14" id="KW-1185">Reference proteome</keyword>
<dbReference type="InterPro" id="IPR015895">
    <property type="entry name" value="4pyrrol_synth_GluRdtase_N"/>
</dbReference>
<comment type="similarity">
    <text evidence="2 8 9">Belongs to the glutamyl-tRNA reductase family.</text>
</comment>
<dbReference type="PANTHER" id="PTHR43013:SF1">
    <property type="entry name" value="GLUTAMYL-TRNA REDUCTASE"/>
    <property type="match status" value="1"/>
</dbReference>
<feature type="binding site" evidence="8">
    <location>
        <begin position="120"/>
        <end position="122"/>
    </location>
    <ligand>
        <name>substrate</name>
    </ligand>
</feature>
<evidence type="ECO:0000256" key="6">
    <source>
        <dbReference type="ARBA" id="ARBA00023244"/>
    </source>
</evidence>
<feature type="binding site" evidence="8">
    <location>
        <position position="115"/>
    </location>
    <ligand>
        <name>substrate</name>
    </ligand>
</feature>
<evidence type="ECO:0000259" key="11">
    <source>
        <dbReference type="Pfam" id="PF01488"/>
    </source>
</evidence>
<dbReference type="SUPFAM" id="SSF69075">
    <property type="entry name" value="Glutamyl tRNA-reductase dimerization domain"/>
    <property type="match status" value="1"/>
</dbReference>
<dbReference type="EMBL" id="JAKNCT010000007">
    <property type="protein sequence ID" value="MCG5031067.1"/>
    <property type="molecule type" value="Genomic_DNA"/>
</dbReference>
<reference evidence="13 14" key="1">
    <citation type="submission" date="2022-02" db="EMBL/GenBank/DDBJ databases">
        <title>Mesosutterella porci, a novel member of the family Sutterellaceae from pig feces.</title>
        <authorList>
            <person name="Wylensek D."/>
            <person name="Clavel T."/>
        </authorList>
    </citation>
    <scope>NUCLEOTIDE SEQUENCE [LARGE SCALE GENOMIC DNA]</scope>
    <source>
        <strain evidence="14">oilRF-744-wt-GAM-9</strain>
    </source>
</reference>
<feature type="active site" description="Nucleophile" evidence="8">
    <location>
        <position position="56"/>
    </location>
</feature>
<comment type="catalytic activity">
    <reaction evidence="7 8 9">
        <text>(S)-4-amino-5-oxopentanoate + tRNA(Glu) + NADP(+) = L-glutamyl-tRNA(Glu) + NADPH + H(+)</text>
        <dbReference type="Rhea" id="RHEA:12344"/>
        <dbReference type="Rhea" id="RHEA-COMP:9663"/>
        <dbReference type="Rhea" id="RHEA-COMP:9680"/>
        <dbReference type="ChEBI" id="CHEBI:15378"/>
        <dbReference type="ChEBI" id="CHEBI:57501"/>
        <dbReference type="ChEBI" id="CHEBI:57783"/>
        <dbReference type="ChEBI" id="CHEBI:58349"/>
        <dbReference type="ChEBI" id="CHEBI:78442"/>
        <dbReference type="ChEBI" id="CHEBI:78520"/>
        <dbReference type="EC" id="1.2.1.70"/>
    </reaction>
</comment>
<gene>
    <name evidence="8 13" type="primary">hemA</name>
    <name evidence="13" type="ORF">MAF45_06360</name>
</gene>
<comment type="caution">
    <text evidence="13">The sequence shown here is derived from an EMBL/GenBank/DDBJ whole genome shotgun (WGS) entry which is preliminary data.</text>
</comment>
<dbReference type="InterPro" id="IPR000343">
    <property type="entry name" value="4pyrrol_synth_GluRdtase"/>
</dbReference>
<dbReference type="SUPFAM" id="SSF69742">
    <property type="entry name" value="Glutamyl tRNA-reductase catalytic, N-terminal domain"/>
    <property type="match status" value="1"/>
</dbReference>
<organism evidence="13 14">
    <name type="scientific">Mesosutterella porci</name>
    <dbReference type="NCBI Taxonomy" id="2915351"/>
    <lineage>
        <taxon>Bacteria</taxon>
        <taxon>Pseudomonadati</taxon>
        <taxon>Pseudomonadota</taxon>
        <taxon>Betaproteobacteria</taxon>
        <taxon>Burkholderiales</taxon>
        <taxon>Sutterellaceae</taxon>
        <taxon>Mesosutterella</taxon>
    </lineage>
</organism>
<dbReference type="InterPro" id="IPR036343">
    <property type="entry name" value="GluRdtase_N_sf"/>
</dbReference>
<comment type="domain">
    <text evidence="8">Possesses an unusual extended V-shaped dimeric structure with each monomer consisting of three distinct domains arranged along a curved 'spinal' alpha-helix. The N-terminal catalytic domain specifically recognizes the glutamate moiety of the substrate. The second domain is the NADPH-binding domain, and the third C-terminal domain is responsible for dimerization.</text>
</comment>
<evidence type="ECO:0000259" key="10">
    <source>
        <dbReference type="Pfam" id="PF00745"/>
    </source>
</evidence>
<dbReference type="Gene3D" id="3.40.50.720">
    <property type="entry name" value="NAD(P)-binding Rossmann-like Domain"/>
    <property type="match status" value="1"/>
</dbReference>
<dbReference type="HAMAP" id="MF_00087">
    <property type="entry name" value="Glu_tRNA_reductase"/>
    <property type="match status" value="1"/>
</dbReference>
<dbReference type="CDD" id="cd05213">
    <property type="entry name" value="NAD_bind_Glutamyl_tRNA_reduct"/>
    <property type="match status" value="1"/>
</dbReference>
<dbReference type="InterPro" id="IPR036291">
    <property type="entry name" value="NAD(P)-bd_dom_sf"/>
</dbReference>
<dbReference type="GO" id="GO:0008883">
    <property type="term" value="F:glutamyl-tRNA reductase activity"/>
    <property type="evidence" value="ECO:0007669"/>
    <property type="project" value="UniProtKB-EC"/>
</dbReference>
<dbReference type="InterPro" id="IPR015896">
    <property type="entry name" value="4pyrrol_synth_GluRdtase_dimer"/>
</dbReference>
<accession>A0ABS9MRC4</accession>
<dbReference type="Pfam" id="PF05201">
    <property type="entry name" value="GlutR_N"/>
    <property type="match status" value="1"/>
</dbReference>
<feature type="domain" description="Quinate/shikimate 5-dehydrogenase/glutamyl-tRNA reductase" evidence="11">
    <location>
        <begin position="178"/>
        <end position="312"/>
    </location>
</feature>
<evidence type="ECO:0000256" key="2">
    <source>
        <dbReference type="ARBA" id="ARBA00005916"/>
    </source>
</evidence>
<evidence type="ECO:0000256" key="3">
    <source>
        <dbReference type="ARBA" id="ARBA00012970"/>
    </source>
</evidence>
<evidence type="ECO:0000256" key="5">
    <source>
        <dbReference type="ARBA" id="ARBA00023002"/>
    </source>
</evidence>
<comment type="subunit">
    <text evidence="8">Homodimer.</text>
</comment>